<organism>
    <name type="scientific">Serpula lacrymans var. lacrymans (strain S7.9)</name>
    <name type="common">Dry rot fungus</name>
    <dbReference type="NCBI Taxonomy" id="578457"/>
    <lineage>
        <taxon>Eukaryota</taxon>
        <taxon>Fungi</taxon>
        <taxon>Dikarya</taxon>
        <taxon>Basidiomycota</taxon>
        <taxon>Agaricomycotina</taxon>
        <taxon>Agaricomycetes</taxon>
        <taxon>Agaricomycetidae</taxon>
        <taxon>Boletales</taxon>
        <taxon>Coniophorineae</taxon>
        <taxon>Serpulaceae</taxon>
        <taxon>Serpula</taxon>
    </lineage>
</organism>
<evidence type="ECO:0000256" key="2">
    <source>
        <dbReference type="ARBA" id="ARBA00023043"/>
    </source>
</evidence>
<accession>F8NQ52</accession>
<gene>
    <name evidence="5" type="ORF">SERLADRAFT_414536</name>
</gene>
<dbReference type="OrthoDB" id="20872at2759"/>
<evidence type="ECO:0000313" key="5">
    <source>
        <dbReference type="EMBL" id="EGO26531.1"/>
    </source>
</evidence>
<dbReference type="PANTHER" id="PTHR24198:SF165">
    <property type="entry name" value="ANKYRIN REPEAT-CONTAINING PROTEIN-RELATED"/>
    <property type="match status" value="1"/>
</dbReference>
<dbReference type="EMBL" id="GL945432">
    <property type="protein sequence ID" value="EGO26531.1"/>
    <property type="molecule type" value="Genomic_DNA"/>
</dbReference>
<evidence type="ECO:0000256" key="3">
    <source>
        <dbReference type="PROSITE-ProRule" id="PRU00023"/>
    </source>
</evidence>
<dbReference type="GeneID" id="18813281"/>
<sequence length="251" mass="28042">MSKKHFWLAIYVDNDNDDIEDDDIRKYPKPNYAIVELLLARDDVDVNWRDEHEQLLSRKDINVNLPGEHGDSPLHCAVRSGHQHVTSLLLSHHAIEPNLKNAKGQTPLHCTVVGTDPEKNPPNYRPMGRQEVIAGLLLAHRNIRVDLEDDNGSTALMLARSLSAVPIVKLLEVYAMKSGAKWMNKAPLMGTMMVGHQTIRRGHTAKPSLCRIPCITTVPSRAHANDRDISHNPSELSSSCIIHDDHPPSPD</sequence>
<dbReference type="Proteomes" id="UP000008064">
    <property type="component" value="Unassembled WGS sequence"/>
</dbReference>
<dbReference type="AlphaFoldDB" id="F8NQ52"/>
<reference evidence="5" key="1">
    <citation type="submission" date="2011-04" db="EMBL/GenBank/DDBJ databases">
        <title>Evolution of plant cell wall degrading machinery underlies the functional diversity of forest fungi.</title>
        <authorList>
            <consortium name="US DOE Joint Genome Institute (JGI-PGF)"/>
            <person name="Eastwood D.C."/>
            <person name="Floudas D."/>
            <person name="Binder M."/>
            <person name="Majcherczyk A."/>
            <person name="Schneider P."/>
            <person name="Aerts A."/>
            <person name="Asiegbu F.O."/>
            <person name="Baker S.E."/>
            <person name="Barry K."/>
            <person name="Bendiksby M."/>
            <person name="Blumentritt M."/>
            <person name="Coutinho P.M."/>
            <person name="Cullen D."/>
            <person name="Cullen D."/>
            <person name="Gathman A."/>
            <person name="Goodell B."/>
            <person name="Henrissat B."/>
            <person name="Ihrmark K."/>
            <person name="Kauserud H."/>
            <person name="Kohler A."/>
            <person name="LaButti K."/>
            <person name="Lapidus A."/>
            <person name="Lavin J.L."/>
            <person name="Lee Y.-H."/>
            <person name="Lindquist E."/>
            <person name="Lilly W."/>
            <person name="Lucas S."/>
            <person name="Morin E."/>
            <person name="Murat C."/>
            <person name="Oguiza J.A."/>
            <person name="Park J."/>
            <person name="Pisabarro A.G."/>
            <person name="Riley R."/>
            <person name="Rosling A."/>
            <person name="Salamov A."/>
            <person name="Schmidt O."/>
            <person name="Schmutz J."/>
            <person name="Skrede I."/>
            <person name="Stenlid J."/>
            <person name="Wiebenga A."/>
            <person name="Xie X."/>
            <person name="Kues U."/>
            <person name="Hibbett D.S."/>
            <person name="Hoffmeister D."/>
            <person name="Hogberg N."/>
            <person name="Martin F."/>
            <person name="Grigoriev I.V."/>
            <person name="Watkinson S.C."/>
        </authorList>
    </citation>
    <scope>NUCLEOTIDE SEQUENCE</scope>
    <source>
        <strain evidence="5">S7.9</strain>
    </source>
</reference>
<protein>
    <submittedName>
        <fullName evidence="5">Uncharacterized protein</fullName>
    </submittedName>
</protein>
<dbReference type="InterPro" id="IPR036770">
    <property type="entry name" value="Ankyrin_rpt-contain_sf"/>
</dbReference>
<feature type="compositionally biased region" description="Basic and acidic residues" evidence="4">
    <location>
        <begin position="242"/>
        <end position="251"/>
    </location>
</feature>
<dbReference type="PROSITE" id="PS50088">
    <property type="entry name" value="ANK_REPEAT"/>
    <property type="match status" value="1"/>
</dbReference>
<keyword evidence="2 3" id="KW-0040">ANK repeat</keyword>
<dbReference type="SUPFAM" id="SSF48403">
    <property type="entry name" value="Ankyrin repeat"/>
    <property type="match status" value="1"/>
</dbReference>
<keyword evidence="1" id="KW-0677">Repeat</keyword>
<dbReference type="PROSITE" id="PS50297">
    <property type="entry name" value="ANK_REP_REGION"/>
    <property type="match status" value="1"/>
</dbReference>
<proteinExistence type="predicted"/>
<dbReference type="RefSeq" id="XP_007316704.1">
    <property type="nucleotide sequence ID" value="XM_007316642.1"/>
</dbReference>
<dbReference type="InterPro" id="IPR002110">
    <property type="entry name" value="Ankyrin_rpt"/>
</dbReference>
<evidence type="ECO:0000256" key="4">
    <source>
        <dbReference type="SAM" id="MobiDB-lite"/>
    </source>
</evidence>
<name>F8NQ52_SERL9</name>
<dbReference type="HOGENOM" id="CLU_1107681_0_0_1"/>
<dbReference type="KEGG" id="sla:SERLADRAFT_414536"/>
<dbReference type="Pfam" id="PF12796">
    <property type="entry name" value="Ank_2"/>
    <property type="match status" value="1"/>
</dbReference>
<feature type="region of interest" description="Disordered" evidence="4">
    <location>
        <begin position="224"/>
        <end position="251"/>
    </location>
</feature>
<feature type="compositionally biased region" description="Polar residues" evidence="4">
    <location>
        <begin position="231"/>
        <end position="240"/>
    </location>
</feature>
<feature type="repeat" description="ANK" evidence="3">
    <location>
        <begin position="69"/>
        <end position="94"/>
    </location>
</feature>
<dbReference type="SMART" id="SM00248">
    <property type="entry name" value="ANK"/>
    <property type="match status" value="2"/>
</dbReference>
<dbReference type="PANTHER" id="PTHR24198">
    <property type="entry name" value="ANKYRIN REPEAT AND PROTEIN KINASE DOMAIN-CONTAINING PROTEIN"/>
    <property type="match status" value="1"/>
</dbReference>
<dbReference type="Gene3D" id="1.25.40.20">
    <property type="entry name" value="Ankyrin repeat-containing domain"/>
    <property type="match status" value="1"/>
</dbReference>
<evidence type="ECO:0000256" key="1">
    <source>
        <dbReference type="ARBA" id="ARBA00022737"/>
    </source>
</evidence>